<dbReference type="SUPFAM" id="SSF56281">
    <property type="entry name" value="Metallo-hydrolase/oxidoreductase"/>
    <property type="match status" value="1"/>
</dbReference>
<dbReference type="InterPro" id="IPR036866">
    <property type="entry name" value="RibonucZ/Hydroxyglut_hydro"/>
</dbReference>
<sequence length="258" mass="28388">MKLTILGCGGAAGVPGISMGWGGCDPAEPRNRRLRSSILVESGPTRILVDTSPDLREQLLAAQVRSLDAVIYTHDHADHLHGLDDLREINRVIRRALPVWATDETLASAQARFPYAFAPFDDPSGPIFRPWLDPKPIAGRFRVGDIDVVPLDQDHGYCRSLGLRFGDVAYCTDVVAFPPESFAALHGLDLLIVGCLVDEPHPTHAHVGRVLEWVEALRPRRTVLTHLGSRLDYQSLLARLPEGIVPAYDGMILETPCR</sequence>
<evidence type="ECO:0000259" key="1">
    <source>
        <dbReference type="SMART" id="SM00849"/>
    </source>
</evidence>
<organism evidence="2 3">
    <name type="scientific">Magnetospirillum fulvum</name>
    <name type="common">Rhodospirillum fulvum</name>
    <dbReference type="NCBI Taxonomy" id="1082"/>
    <lineage>
        <taxon>Bacteria</taxon>
        <taxon>Pseudomonadati</taxon>
        <taxon>Pseudomonadota</taxon>
        <taxon>Alphaproteobacteria</taxon>
        <taxon>Rhodospirillales</taxon>
        <taxon>Rhodospirillaceae</taxon>
        <taxon>Magnetospirillum</taxon>
    </lineage>
</organism>
<dbReference type="PANTHER" id="PTHR42663:SF6">
    <property type="entry name" value="HYDROLASE C777.06C-RELATED"/>
    <property type="match status" value="1"/>
</dbReference>
<proteinExistence type="predicted"/>
<gene>
    <name evidence="2" type="ORF">SAMN04244559_00047</name>
</gene>
<dbReference type="AlphaFoldDB" id="A0A1H6GS85"/>
<name>A0A1H6GS85_MAGFU</name>
<evidence type="ECO:0000313" key="3">
    <source>
        <dbReference type="Proteomes" id="UP000182983"/>
    </source>
</evidence>
<dbReference type="PROSITE" id="PS51257">
    <property type="entry name" value="PROKAR_LIPOPROTEIN"/>
    <property type="match status" value="1"/>
</dbReference>
<dbReference type="Pfam" id="PF12706">
    <property type="entry name" value="Lactamase_B_2"/>
    <property type="match status" value="1"/>
</dbReference>
<dbReference type="InterPro" id="IPR001279">
    <property type="entry name" value="Metallo-B-lactamas"/>
</dbReference>
<dbReference type="Proteomes" id="UP000182983">
    <property type="component" value="Unassembled WGS sequence"/>
</dbReference>
<protein>
    <submittedName>
        <fullName evidence="2">Phosphoribosyl 1,2-cyclic phosphate phosphodiesterase</fullName>
    </submittedName>
</protein>
<feature type="domain" description="Metallo-beta-lactamase" evidence="1">
    <location>
        <begin position="34"/>
        <end position="248"/>
    </location>
</feature>
<reference evidence="3" key="1">
    <citation type="submission" date="2016-10" db="EMBL/GenBank/DDBJ databases">
        <authorList>
            <person name="Varghese N."/>
            <person name="Submissions S."/>
        </authorList>
    </citation>
    <scope>NUCLEOTIDE SEQUENCE [LARGE SCALE GENOMIC DNA]</scope>
    <source>
        <strain evidence="3">DSM 13234</strain>
    </source>
</reference>
<evidence type="ECO:0000313" key="2">
    <source>
        <dbReference type="EMBL" id="SEH24695.1"/>
    </source>
</evidence>
<accession>A0A1H6GS85</accession>
<dbReference type="EMBL" id="FNWO01000001">
    <property type="protein sequence ID" value="SEH24695.1"/>
    <property type="molecule type" value="Genomic_DNA"/>
</dbReference>
<dbReference type="Gene3D" id="3.60.15.10">
    <property type="entry name" value="Ribonuclease Z/Hydroxyacylglutathione hydrolase-like"/>
    <property type="match status" value="1"/>
</dbReference>
<keyword evidence="3" id="KW-1185">Reference proteome</keyword>
<dbReference type="SMART" id="SM00849">
    <property type="entry name" value="Lactamase_B"/>
    <property type="match status" value="1"/>
</dbReference>
<dbReference type="RefSeq" id="WP_074764385.1">
    <property type="nucleotide sequence ID" value="NZ_FNWO01000001.1"/>
</dbReference>
<dbReference type="PANTHER" id="PTHR42663">
    <property type="entry name" value="HYDROLASE C777.06C-RELATED-RELATED"/>
    <property type="match status" value="1"/>
</dbReference>
<dbReference type="OrthoDB" id="9781189at2"/>
<dbReference type="CDD" id="cd16279">
    <property type="entry name" value="metallo-hydrolase-like_MBL-fold"/>
    <property type="match status" value="1"/>
</dbReference>